<gene>
    <name evidence="1" type="ORF">QQZ08_001793</name>
</gene>
<dbReference type="Proteomes" id="UP001498421">
    <property type="component" value="Unassembled WGS sequence"/>
</dbReference>
<name>A0ABR1IEC5_9HYPO</name>
<organism evidence="1 2">
    <name type="scientific">Neonectria magnoliae</name>
    <dbReference type="NCBI Taxonomy" id="2732573"/>
    <lineage>
        <taxon>Eukaryota</taxon>
        <taxon>Fungi</taxon>
        <taxon>Dikarya</taxon>
        <taxon>Ascomycota</taxon>
        <taxon>Pezizomycotina</taxon>
        <taxon>Sordariomycetes</taxon>
        <taxon>Hypocreomycetidae</taxon>
        <taxon>Hypocreales</taxon>
        <taxon>Nectriaceae</taxon>
        <taxon>Neonectria</taxon>
    </lineage>
</organism>
<evidence type="ECO:0000313" key="2">
    <source>
        <dbReference type="Proteomes" id="UP001498421"/>
    </source>
</evidence>
<comment type="caution">
    <text evidence="1">The sequence shown here is derived from an EMBL/GenBank/DDBJ whole genome shotgun (WGS) entry which is preliminary data.</text>
</comment>
<evidence type="ECO:0000313" key="1">
    <source>
        <dbReference type="EMBL" id="KAK7431575.1"/>
    </source>
</evidence>
<accession>A0ABR1IEC5</accession>
<keyword evidence="2" id="KW-1185">Reference proteome</keyword>
<proteinExistence type="predicted"/>
<dbReference type="EMBL" id="JAZAVK010000010">
    <property type="protein sequence ID" value="KAK7431575.1"/>
    <property type="molecule type" value="Genomic_DNA"/>
</dbReference>
<reference evidence="1 2" key="1">
    <citation type="journal article" date="2025" name="Microbiol. Resour. Announc.">
        <title>Draft genome sequences for Neonectria magnoliae and Neonectria punicea, canker pathogens of Liriodendron tulipifera and Acer saccharum in West Virginia.</title>
        <authorList>
            <person name="Petronek H.M."/>
            <person name="Kasson M.T."/>
            <person name="Metheny A.M."/>
            <person name="Stauder C.M."/>
            <person name="Lovett B."/>
            <person name="Lynch S.C."/>
            <person name="Garnas J.R."/>
            <person name="Kasson L.R."/>
            <person name="Stajich J.E."/>
        </authorList>
    </citation>
    <scope>NUCLEOTIDE SEQUENCE [LARGE SCALE GENOMIC DNA]</scope>
    <source>
        <strain evidence="1 2">NRRL 64651</strain>
    </source>
</reference>
<sequence length="69" mass="7542">MGWLDIILTPVRVVQTIAVDTYEKPLSFFNGVVSLGETLASPFTDYTPDALKDIGTQIRDATRPPSQSS</sequence>
<protein>
    <submittedName>
        <fullName evidence="1">Uncharacterized protein</fullName>
    </submittedName>
</protein>